<feature type="region of interest" description="Disordered" evidence="1">
    <location>
        <begin position="1"/>
        <end position="24"/>
    </location>
</feature>
<comment type="caution">
    <text evidence="3">The sequence shown here is derived from an EMBL/GenBank/DDBJ whole genome shotgun (WGS) entry which is preliminary data.</text>
</comment>
<keyword evidence="4" id="KW-1185">Reference proteome</keyword>
<dbReference type="Gene3D" id="3.90.70.10">
    <property type="entry name" value="Cysteine proteinases"/>
    <property type="match status" value="1"/>
</dbReference>
<dbReference type="Pfam" id="PF13529">
    <property type="entry name" value="Peptidase_C39_2"/>
    <property type="match status" value="1"/>
</dbReference>
<accession>A0A418MN88</accession>
<evidence type="ECO:0000313" key="3">
    <source>
        <dbReference type="EMBL" id="RIV31684.1"/>
    </source>
</evidence>
<dbReference type="InterPro" id="IPR038765">
    <property type="entry name" value="Papain-like_cys_pep_sf"/>
</dbReference>
<name>A0A418MN88_9ACTN</name>
<dbReference type="InterPro" id="IPR039564">
    <property type="entry name" value="Peptidase_C39-like"/>
</dbReference>
<sequence>MPTLSYEQRANPLGTAEPGQGGGQRQLNFRYQAQPNYYYCGPAAVRNALTVIGRDVPQDDLAREMGTTERGTDSAYLITEALNRRAGTGVYRTVEIPGDAADAAQTDRLRADIVRTLDAGRSVVANVAGTAVDLDGMGHTFENGHYVAVTGYRDGGAAAKVADSADPARAEYWIGIDALAGWVASRGYSA</sequence>
<dbReference type="SUPFAM" id="SSF54001">
    <property type="entry name" value="Cysteine proteinases"/>
    <property type="match status" value="1"/>
</dbReference>
<organism evidence="3 4">
    <name type="scientific">Micromonospora radicis</name>
    <dbReference type="NCBI Taxonomy" id="1894971"/>
    <lineage>
        <taxon>Bacteria</taxon>
        <taxon>Bacillati</taxon>
        <taxon>Actinomycetota</taxon>
        <taxon>Actinomycetes</taxon>
        <taxon>Micromonosporales</taxon>
        <taxon>Micromonosporaceae</taxon>
        <taxon>Micromonospora</taxon>
    </lineage>
</organism>
<proteinExistence type="predicted"/>
<dbReference type="OrthoDB" id="1655016at2"/>
<dbReference type="RefSeq" id="WP_119579715.1">
    <property type="nucleotide sequence ID" value="NZ_QXEC01000039.1"/>
</dbReference>
<dbReference type="EMBL" id="QXEC01000039">
    <property type="protein sequence ID" value="RIV31684.1"/>
    <property type="molecule type" value="Genomic_DNA"/>
</dbReference>
<evidence type="ECO:0000259" key="2">
    <source>
        <dbReference type="Pfam" id="PF13529"/>
    </source>
</evidence>
<dbReference type="Proteomes" id="UP000283832">
    <property type="component" value="Unassembled WGS sequence"/>
</dbReference>
<dbReference type="AlphaFoldDB" id="A0A418MN88"/>
<protein>
    <submittedName>
        <fullName evidence="3">Phytochelatin synthase</fullName>
    </submittedName>
</protein>
<reference evidence="3 4" key="1">
    <citation type="submission" date="2018-08" db="EMBL/GenBank/DDBJ databases">
        <title>Jishengella sp. nov., isolated from a root of Azadirachta indica A. Juss. var. siamensis Valenton.</title>
        <authorList>
            <person name="Kuncharoen N."/>
            <person name="Tanasupawat S."/>
            <person name="Kudo T."/>
            <person name="Ohkuma M."/>
        </authorList>
    </citation>
    <scope>NUCLEOTIDE SEQUENCE [LARGE SCALE GENOMIC DNA]</scope>
    <source>
        <strain evidence="3 4">AZ1-13</strain>
    </source>
</reference>
<gene>
    <name evidence="3" type="ORF">D2L64_25340</name>
</gene>
<evidence type="ECO:0000313" key="4">
    <source>
        <dbReference type="Proteomes" id="UP000283832"/>
    </source>
</evidence>
<evidence type="ECO:0000256" key="1">
    <source>
        <dbReference type="SAM" id="MobiDB-lite"/>
    </source>
</evidence>
<feature type="domain" description="Peptidase C39-like" evidence="2">
    <location>
        <begin position="27"/>
        <end position="165"/>
    </location>
</feature>